<reference evidence="4 5" key="1">
    <citation type="journal article" date="2023" name="Commun. Biol.">
        <title>Genome analysis of Parmales, the sister group of diatoms, reveals the evolutionary specialization of diatoms from phago-mixotrophs to photoautotrophs.</title>
        <authorList>
            <person name="Ban H."/>
            <person name="Sato S."/>
            <person name="Yoshikawa S."/>
            <person name="Yamada K."/>
            <person name="Nakamura Y."/>
            <person name="Ichinomiya M."/>
            <person name="Sato N."/>
            <person name="Blanc-Mathieu R."/>
            <person name="Endo H."/>
            <person name="Kuwata A."/>
            <person name="Ogata H."/>
        </authorList>
    </citation>
    <scope>NUCLEOTIDE SEQUENCE [LARGE SCALE GENOMIC DNA]</scope>
</reference>
<name>A0ABQ6MPE6_9STRA</name>
<organism evidence="4 5">
    <name type="scientific">Tetraparma gracilis</name>
    <dbReference type="NCBI Taxonomy" id="2962635"/>
    <lineage>
        <taxon>Eukaryota</taxon>
        <taxon>Sar</taxon>
        <taxon>Stramenopiles</taxon>
        <taxon>Ochrophyta</taxon>
        <taxon>Bolidophyceae</taxon>
        <taxon>Parmales</taxon>
        <taxon>Triparmaceae</taxon>
        <taxon>Tetraparma</taxon>
    </lineage>
</organism>
<evidence type="ECO:0000256" key="2">
    <source>
        <dbReference type="SAM" id="Coils"/>
    </source>
</evidence>
<feature type="coiled-coil region" evidence="2">
    <location>
        <begin position="158"/>
        <end position="185"/>
    </location>
</feature>
<gene>
    <name evidence="4" type="ORF">TeGR_g15313</name>
</gene>
<accession>A0ABQ6MPE6</accession>
<feature type="region of interest" description="Disordered" evidence="3">
    <location>
        <begin position="388"/>
        <end position="418"/>
    </location>
</feature>
<feature type="region of interest" description="Disordered" evidence="3">
    <location>
        <begin position="1"/>
        <end position="20"/>
    </location>
</feature>
<feature type="compositionally biased region" description="Basic residues" evidence="3">
    <location>
        <begin position="29"/>
        <end position="38"/>
    </location>
</feature>
<feature type="compositionally biased region" description="Basic and acidic residues" evidence="3">
    <location>
        <begin position="244"/>
        <end position="254"/>
    </location>
</feature>
<dbReference type="PANTHER" id="PTHR21549">
    <property type="entry name" value="MUTATED IN BLADDER CANCER 1"/>
    <property type="match status" value="1"/>
</dbReference>
<protein>
    <submittedName>
        <fullName evidence="4">Uncharacterized protein</fullName>
    </submittedName>
</protein>
<proteinExistence type="predicted"/>
<feature type="region of interest" description="Disordered" evidence="3">
    <location>
        <begin position="29"/>
        <end position="48"/>
    </location>
</feature>
<dbReference type="PANTHER" id="PTHR21549:SF1">
    <property type="entry name" value="COILED-COIL DOMAIN-CONTAINING PROTEIN 148"/>
    <property type="match status" value="1"/>
</dbReference>
<feature type="region of interest" description="Disordered" evidence="3">
    <location>
        <begin position="436"/>
        <end position="458"/>
    </location>
</feature>
<comment type="caution">
    <text evidence="4">The sequence shown here is derived from an EMBL/GenBank/DDBJ whole genome shotgun (WGS) entry which is preliminary data.</text>
</comment>
<feature type="compositionally biased region" description="Acidic residues" evidence="3">
    <location>
        <begin position="255"/>
        <end position="266"/>
    </location>
</feature>
<keyword evidence="1 2" id="KW-0175">Coiled coil</keyword>
<keyword evidence="5" id="KW-1185">Reference proteome</keyword>
<dbReference type="Proteomes" id="UP001165060">
    <property type="component" value="Unassembled WGS sequence"/>
</dbReference>
<evidence type="ECO:0000256" key="3">
    <source>
        <dbReference type="SAM" id="MobiDB-lite"/>
    </source>
</evidence>
<dbReference type="InterPro" id="IPR039902">
    <property type="entry name" value="CCDC148/CCDC112"/>
</dbReference>
<evidence type="ECO:0000313" key="5">
    <source>
        <dbReference type="Proteomes" id="UP001165060"/>
    </source>
</evidence>
<evidence type="ECO:0000313" key="4">
    <source>
        <dbReference type="EMBL" id="GMI30282.1"/>
    </source>
</evidence>
<evidence type="ECO:0000256" key="1">
    <source>
        <dbReference type="ARBA" id="ARBA00023054"/>
    </source>
</evidence>
<sequence>MDPHTQTLALQEASSSGSRFSDLQSKLASFKKSHKKQSKTSTSQYEWGREKLDLETAGKTAQKVAAAAMGSFLALVGEEENGDVDMIAEASGLLGDMEKPSDAGKEMKEDYRTKFKELKGILDVLKGVGRGEELDGEVGGDVDAEKDAARKSVKPLFAEMLLRAREGLEEDGESLREEYVAATADAKEARLCVLRALRSDSTSEELPATISDMFASSGFSEAVEIELLKEEVIQKFAEAKEEHDRGVEAVKGEGGEEEGGEGGEEDTQVVFEKVVREWEKKAKQGGTKKLMERLKVQLPKSTRANLNVMLARYNSTKMARQKLTEIRLAYERKTKAVEAWAGKAIESQAAALVKRAEQEYMNGISGVLREEQHAKLKKLREEREAKLKVEEAGRRAREKEERERERAEKEKWDKEHDEAKREVEAYKGQVLEMERRAEEERQRVAAEEEEERKRRMDENGERVEYRGIVMVEKMRAAQHELELKAIAEREKLERLSALAATVPYWENVQNAKADLDKTTKARENDFYQEDLSGLYGFQQGEGKLRSFTNEKVFSDVRFRLGAALHAAGVSHTQASRDMIRMMVPRQPERTTNIGLR</sequence>
<feature type="region of interest" description="Disordered" evidence="3">
    <location>
        <begin position="244"/>
        <end position="266"/>
    </location>
</feature>
<dbReference type="EMBL" id="BRYB01003092">
    <property type="protein sequence ID" value="GMI30282.1"/>
    <property type="molecule type" value="Genomic_DNA"/>
</dbReference>